<dbReference type="Pfam" id="PF00180">
    <property type="entry name" value="Iso_dh"/>
    <property type="match status" value="1"/>
</dbReference>
<feature type="domain" description="Isopropylmalate dehydrogenase-like" evidence="11">
    <location>
        <begin position="71"/>
        <end position="144"/>
    </location>
</feature>
<evidence type="ECO:0000259" key="11">
    <source>
        <dbReference type="Pfam" id="PF00180"/>
    </source>
</evidence>
<evidence type="ECO:0000256" key="8">
    <source>
        <dbReference type="ARBA" id="ARBA00040843"/>
    </source>
</evidence>
<comment type="function">
    <text evidence="7">Catalytic subunit of the enzyme which catalyzes the decarboxylation of isocitrate (ICT) into alpha-ketoglutarate. The heterodimer composed of the alpha (IDH3A) and beta (IDH3B) subunits and the heterodimer composed of the alpha (IDH3A) and gamma (IDH3G) subunits, have considerable basal activity but the full activity of the heterotetramer (containing two subunits of IDH3A, one of IDH3B and one of IDH3G) requires the assembly and cooperative function of both heterodimers.</text>
</comment>
<dbReference type="GeneTree" id="ENSGT00940000178362"/>
<comment type="subunit">
    <text evidence="2">Heterooligomer of subunits alpha (IDH3A), beta (IDH3B), and gamma (IDH3G) in the apparent ratio of 2:1:1. The heterodimer containing one IDH3A and one IDH3B subunit and the heterodimer containing one IDH3A and one IDH3G subunit assemble into a heterotetramer (which contains two subunits of IDH3A, one of IDH3B and one of IDH3G) and further into the heterooctamer.</text>
</comment>
<dbReference type="Gene3D" id="3.40.718.10">
    <property type="entry name" value="Isopropylmalate Dehydrogenase"/>
    <property type="match status" value="1"/>
</dbReference>
<dbReference type="EC" id="1.1.1.41" evidence="3"/>
<dbReference type="GO" id="GO:0004449">
    <property type="term" value="F:isocitrate dehydrogenase (NAD+) activity"/>
    <property type="evidence" value="ECO:0007669"/>
    <property type="project" value="UniProtKB-EC"/>
</dbReference>
<evidence type="ECO:0000256" key="6">
    <source>
        <dbReference type="ARBA" id="ARBA00037023"/>
    </source>
</evidence>
<dbReference type="GO" id="GO:0005739">
    <property type="term" value="C:mitochondrion"/>
    <property type="evidence" value="ECO:0007669"/>
    <property type="project" value="TreeGrafter"/>
</dbReference>
<dbReference type="PANTHER" id="PTHR11835:SF34">
    <property type="entry name" value="ISOCITRATE DEHYDROGENASE [NAD] SUBUNIT ALPHA, MITOCHONDRIAL"/>
    <property type="match status" value="1"/>
</dbReference>
<evidence type="ECO:0000256" key="1">
    <source>
        <dbReference type="ARBA" id="ARBA00007769"/>
    </source>
</evidence>
<dbReference type="InterPro" id="IPR024084">
    <property type="entry name" value="IsoPropMal-DH-like_dom"/>
</dbReference>
<dbReference type="GO" id="GO:0006099">
    <property type="term" value="P:tricarboxylic acid cycle"/>
    <property type="evidence" value="ECO:0007669"/>
    <property type="project" value="UniProtKB-KW"/>
</dbReference>
<keyword evidence="13" id="KW-1185">Reference proteome</keyword>
<dbReference type="Ensembl" id="ENSAPET00000001237.1">
    <property type="protein sequence ID" value="ENSAPEP00000001205.1"/>
    <property type="gene ID" value="ENSAPEG00000000887.1"/>
</dbReference>
<proteinExistence type="inferred from homology"/>
<evidence type="ECO:0000256" key="4">
    <source>
        <dbReference type="ARBA" id="ARBA00022532"/>
    </source>
</evidence>
<evidence type="ECO:0000256" key="5">
    <source>
        <dbReference type="ARBA" id="ARBA00023002"/>
    </source>
</evidence>
<reference evidence="12" key="3">
    <citation type="submission" date="2025-09" db="UniProtKB">
        <authorList>
            <consortium name="Ensembl"/>
        </authorList>
    </citation>
    <scope>IDENTIFICATION</scope>
</reference>
<evidence type="ECO:0000313" key="12">
    <source>
        <dbReference type="Ensembl" id="ENSAPEP00000001205.1"/>
    </source>
</evidence>
<organism evidence="12 13">
    <name type="scientific">Amphiprion percula</name>
    <name type="common">Orange clownfish</name>
    <name type="synonym">Lutjanus percula</name>
    <dbReference type="NCBI Taxonomy" id="161767"/>
    <lineage>
        <taxon>Eukaryota</taxon>
        <taxon>Metazoa</taxon>
        <taxon>Chordata</taxon>
        <taxon>Craniata</taxon>
        <taxon>Vertebrata</taxon>
        <taxon>Euteleostomi</taxon>
        <taxon>Actinopterygii</taxon>
        <taxon>Neopterygii</taxon>
        <taxon>Teleostei</taxon>
        <taxon>Neoteleostei</taxon>
        <taxon>Acanthomorphata</taxon>
        <taxon>Ovalentaria</taxon>
        <taxon>Pomacentridae</taxon>
        <taxon>Amphiprion</taxon>
    </lineage>
</organism>
<accession>A0A3P8RNY8</accession>
<dbReference type="STRING" id="161767.ENSAPEP00000001205"/>
<name>A0A3P8RNY8_AMPPE</name>
<protein>
    <recommendedName>
        <fullName evidence="8">Isocitrate dehydrogenase [NAD] subunit alpha, mitochondrial</fullName>
        <ecNumber evidence="3">1.1.1.41</ecNumber>
    </recommendedName>
    <alternativeName>
        <fullName evidence="10">Isocitric dehydrogenase subunit alpha</fullName>
    </alternativeName>
    <alternativeName>
        <fullName evidence="9">NAD(+)-specific ICDH subunit alpha</fullName>
    </alternativeName>
</protein>
<comment type="similarity">
    <text evidence="1">Belongs to the isocitrate and isopropylmalate dehydrogenases family.</text>
</comment>
<evidence type="ECO:0000256" key="7">
    <source>
        <dbReference type="ARBA" id="ARBA00037577"/>
    </source>
</evidence>
<dbReference type="SUPFAM" id="SSF53659">
    <property type="entry name" value="Isocitrate/Isopropylmalate dehydrogenase-like"/>
    <property type="match status" value="1"/>
</dbReference>
<sequence length="158" mass="17830">MQIKVINCTFKQGIGICVPCRSVIEKLPFYSFTFCCLVRFRQPPLQNSQVLAKHISFTTCLMHLLHFLGYHVAIFESVHGTTPSIAALHLDDPTALLLSTVMILRDMGLHDYSNKIQTPCFNTIRDNKVLTKDLGGNSKCSEFTLCRWSPRVQPTPVC</sequence>
<evidence type="ECO:0000256" key="2">
    <source>
        <dbReference type="ARBA" id="ARBA00011525"/>
    </source>
</evidence>
<dbReference type="PANTHER" id="PTHR11835">
    <property type="entry name" value="DECARBOXYLATING DEHYDROGENASES-ISOCITRATE, ISOPROPYLMALATE, TARTRATE"/>
    <property type="match status" value="1"/>
</dbReference>
<dbReference type="GO" id="GO:0006102">
    <property type="term" value="P:isocitrate metabolic process"/>
    <property type="evidence" value="ECO:0007669"/>
    <property type="project" value="TreeGrafter"/>
</dbReference>
<evidence type="ECO:0000256" key="3">
    <source>
        <dbReference type="ARBA" id="ARBA00013012"/>
    </source>
</evidence>
<evidence type="ECO:0000256" key="10">
    <source>
        <dbReference type="ARBA" id="ARBA00042862"/>
    </source>
</evidence>
<keyword evidence="5" id="KW-0560">Oxidoreductase</keyword>
<evidence type="ECO:0000256" key="9">
    <source>
        <dbReference type="ARBA" id="ARBA00042642"/>
    </source>
</evidence>
<dbReference type="Proteomes" id="UP000265080">
    <property type="component" value="Chromosome 24"/>
</dbReference>
<dbReference type="AlphaFoldDB" id="A0A3P8RNY8"/>
<evidence type="ECO:0000313" key="13">
    <source>
        <dbReference type="Proteomes" id="UP000265080"/>
    </source>
</evidence>
<comment type="catalytic activity">
    <reaction evidence="6">
        <text>D-threo-isocitrate + NAD(+) = 2-oxoglutarate + CO2 + NADH</text>
        <dbReference type="Rhea" id="RHEA:23632"/>
        <dbReference type="ChEBI" id="CHEBI:15562"/>
        <dbReference type="ChEBI" id="CHEBI:16526"/>
        <dbReference type="ChEBI" id="CHEBI:16810"/>
        <dbReference type="ChEBI" id="CHEBI:57540"/>
        <dbReference type="ChEBI" id="CHEBI:57945"/>
        <dbReference type="EC" id="1.1.1.41"/>
    </reaction>
    <physiologicalReaction direction="left-to-right" evidence="6">
        <dbReference type="Rhea" id="RHEA:23633"/>
    </physiologicalReaction>
</comment>
<reference evidence="12 13" key="1">
    <citation type="submission" date="2018-03" db="EMBL/GenBank/DDBJ databases">
        <title>Finding Nemo's genes: A chromosome-scale reference assembly of the genome of the orange clownfish Amphiprion percula.</title>
        <authorList>
            <person name="Lehmann R."/>
        </authorList>
    </citation>
    <scope>NUCLEOTIDE SEQUENCE</scope>
</reference>
<keyword evidence="4" id="KW-0816">Tricarboxylic acid cycle</keyword>
<reference evidence="12" key="2">
    <citation type="submission" date="2025-08" db="UniProtKB">
        <authorList>
            <consortium name="Ensembl"/>
        </authorList>
    </citation>
    <scope>IDENTIFICATION</scope>
</reference>